<name>A0ABQ8IXR5_DERPT</name>
<protein>
    <submittedName>
        <fullName evidence="1">Uncharacterized protein</fullName>
    </submittedName>
</protein>
<organism evidence="1 2">
    <name type="scientific">Dermatophagoides pteronyssinus</name>
    <name type="common">European house dust mite</name>
    <dbReference type="NCBI Taxonomy" id="6956"/>
    <lineage>
        <taxon>Eukaryota</taxon>
        <taxon>Metazoa</taxon>
        <taxon>Ecdysozoa</taxon>
        <taxon>Arthropoda</taxon>
        <taxon>Chelicerata</taxon>
        <taxon>Arachnida</taxon>
        <taxon>Acari</taxon>
        <taxon>Acariformes</taxon>
        <taxon>Sarcoptiformes</taxon>
        <taxon>Astigmata</taxon>
        <taxon>Psoroptidia</taxon>
        <taxon>Analgoidea</taxon>
        <taxon>Pyroglyphidae</taxon>
        <taxon>Dermatophagoidinae</taxon>
        <taxon>Dermatophagoides</taxon>
    </lineage>
</organism>
<reference evidence="1 2" key="2">
    <citation type="journal article" date="2022" name="Mol. Biol. Evol.">
        <title>Comparative Genomics Reveals Insights into the Divergent Evolution of Astigmatic Mites and Household Pest Adaptations.</title>
        <authorList>
            <person name="Xiong Q."/>
            <person name="Wan A.T."/>
            <person name="Liu X."/>
            <person name="Fung C.S."/>
            <person name="Xiao X."/>
            <person name="Malainual N."/>
            <person name="Hou J."/>
            <person name="Wang L."/>
            <person name="Wang M."/>
            <person name="Yang K.Y."/>
            <person name="Cui Y."/>
            <person name="Leung E.L."/>
            <person name="Nong W."/>
            <person name="Shin S.K."/>
            <person name="Au S.W."/>
            <person name="Jeong K.Y."/>
            <person name="Chew F.T."/>
            <person name="Hui J.H."/>
            <person name="Leung T.F."/>
            <person name="Tungtrongchitr A."/>
            <person name="Zhong N."/>
            <person name="Liu Z."/>
            <person name="Tsui S.K."/>
        </authorList>
    </citation>
    <scope>NUCLEOTIDE SEQUENCE [LARGE SCALE GENOMIC DNA]</scope>
    <source>
        <strain evidence="1">Derp</strain>
    </source>
</reference>
<accession>A0ABQ8IXR5</accession>
<dbReference type="EMBL" id="NJHN03000099">
    <property type="protein sequence ID" value="KAH9415111.1"/>
    <property type="molecule type" value="Genomic_DNA"/>
</dbReference>
<dbReference type="Proteomes" id="UP000887458">
    <property type="component" value="Unassembled WGS sequence"/>
</dbReference>
<evidence type="ECO:0000313" key="2">
    <source>
        <dbReference type="Proteomes" id="UP000887458"/>
    </source>
</evidence>
<keyword evidence="2" id="KW-1185">Reference proteome</keyword>
<gene>
    <name evidence="1" type="ORF">DERP_006200</name>
</gene>
<proteinExistence type="predicted"/>
<comment type="caution">
    <text evidence="1">The sequence shown here is derived from an EMBL/GenBank/DDBJ whole genome shotgun (WGS) entry which is preliminary data.</text>
</comment>
<evidence type="ECO:0000313" key="1">
    <source>
        <dbReference type="EMBL" id="KAH9415111.1"/>
    </source>
</evidence>
<sequence>MSVNLNFENVKNVFANLNTILSRATFANCIILSDCPVRINAFIESILLPKYVEEMTINDIFISNHN</sequence>
<reference evidence="1 2" key="1">
    <citation type="journal article" date="2018" name="J. Allergy Clin. Immunol.">
        <title>High-quality assembly of Dermatophagoides pteronyssinus genome and transcriptome reveals a wide range of novel allergens.</title>
        <authorList>
            <person name="Liu X.Y."/>
            <person name="Yang K.Y."/>
            <person name="Wang M.Q."/>
            <person name="Kwok J.S."/>
            <person name="Zeng X."/>
            <person name="Yang Z."/>
            <person name="Xiao X.J."/>
            <person name="Lau C.P."/>
            <person name="Li Y."/>
            <person name="Huang Z.M."/>
            <person name="Ba J.G."/>
            <person name="Yim A.K."/>
            <person name="Ouyang C.Y."/>
            <person name="Ngai S.M."/>
            <person name="Chan T.F."/>
            <person name="Leung E.L."/>
            <person name="Liu L."/>
            <person name="Liu Z.G."/>
            <person name="Tsui S.K."/>
        </authorList>
    </citation>
    <scope>NUCLEOTIDE SEQUENCE [LARGE SCALE GENOMIC DNA]</scope>
    <source>
        <strain evidence="1">Derp</strain>
    </source>
</reference>